<dbReference type="EMBL" id="JAFHKP010000036">
    <property type="protein sequence ID" value="KAG5465744.1"/>
    <property type="molecule type" value="Genomic_DNA"/>
</dbReference>
<dbReference type="OrthoDB" id="273382at2759"/>
<evidence type="ECO:0000313" key="2">
    <source>
        <dbReference type="EMBL" id="KAG5465744.1"/>
    </source>
</evidence>
<feature type="compositionally biased region" description="Low complexity" evidence="1">
    <location>
        <begin position="279"/>
        <end position="288"/>
    </location>
</feature>
<feature type="region of interest" description="Disordered" evidence="1">
    <location>
        <begin position="1"/>
        <end position="57"/>
    </location>
</feature>
<comment type="caution">
    <text evidence="2">The sequence shown here is derived from an EMBL/GenBank/DDBJ whole genome shotgun (WGS) entry which is preliminary data.</text>
</comment>
<organism evidence="2 3">
    <name type="scientific">Leishmania enriettii</name>
    <dbReference type="NCBI Taxonomy" id="5663"/>
    <lineage>
        <taxon>Eukaryota</taxon>
        <taxon>Discoba</taxon>
        <taxon>Euglenozoa</taxon>
        <taxon>Kinetoplastea</taxon>
        <taxon>Metakinetoplastina</taxon>
        <taxon>Trypanosomatida</taxon>
        <taxon>Trypanosomatidae</taxon>
        <taxon>Leishmaniinae</taxon>
        <taxon>Leishmania</taxon>
    </lineage>
</organism>
<feature type="compositionally biased region" description="Polar residues" evidence="1">
    <location>
        <begin position="1"/>
        <end position="13"/>
    </location>
</feature>
<feature type="region of interest" description="Disordered" evidence="1">
    <location>
        <begin position="184"/>
        <end position="366"/>
    </location>
</feature>
<keyword evidence="3" id="KW-1185">Reference proteome</keyword>
<feature type="compositionally biased region" description="Polar residues" evidence="1">
    <location>
        <begin position="241"/>
        <end position="263"/>
    </location>
</feature>
<proteinExistence type="predicted"/>
<accession>A0A836G5G9</accession>
<dbReference type="PANTHER" id="PTHR38150:SF1">
    <property type="entry name" value="PFU DOMAIN-CONTAINING PROTEIN"/>
    <property type="match status" value="1"/>
</dbReference>
<feature type="compositionally biased region" description="Low complexity" evidence="1">
    <location>
        <begin position="308"/>
        <end position="318"/>
    </location>
</feature>
<dbReference type="PANTHER" id="PTHR38150">
    <property type="entry name" value="EF-HAND DOMAIN-CONTAINING PROTEIN"/>
    <property type="match status" value="1"/>
</dbReference>
<dbReference type="GeneID" id="94167750"/>
<dbReference type="Proteomes" id="UP000674179">
    <property type="component" value="Chromosome 36"/>
</dbReference>
<evidence type="ECO:0000256" key="1">
    <source>
        <dbReference type="SAM" id="MobiDB-lite"/>
    </source>
</evidence>
<protein>
    <submittedName>
        <fullName evidence="2">Uncharacterized protein</fullName>
    </submittedName>
</protein>
<dbReference type="KEGG" id="lenr:94167750"/>
<feature type="compositionally biased region" description="Low complexity" evidence="1">
    <location>
        <begin position="184"/>
        <end position="200"/>
    </location>
</feature>
<evidence type="ECO:0000313" key="3">
    <source>
        <dbReference type="Proteomes" id="UP000674179"/>
    </source>
</evidence>
<reference evidence="2 3" key="1">
    <citation type="submission" date="2021-02" db="EMBL/GenBank/DDBJ databases">
        <title>Leishmania (Mundinia) enrietti genome sequencing and assembly.</title>
        <authorList>
            <person name="Almutairi H."/>
            <person name="Gatherer D."/>
        </authorList>
    </citation>
    <scope>NUCLEOTIDE SEQUENCE [LARGE SCALE GENOMIC DNA]</scope>
    <source>
        <strain evidence="2">CUR178</strain>
    </source>
</reference>
<gene>
    <name evidence="2" type="ORF">CUR178_00456</name>
</gene>
<feature type="compositionally biased region" description="Basic and acidic residues" evidence="1">
    <location>
        <begin position="24"/>
        <end position="45"/>
    </location>
</feature>
<dbReference type="RefSeq" id="XP_067688343.1">
    <property type="nucleotide sequence ID" value="XM_067832240.1"/>
</dbReference>
<dbReference type="AlphaFoldDB" id="A0A836G5G9"/>
<sequence>MESTCPFQPQINPRSRLLARHAPTLRERQEQDEQRRSAGREDRPRLPQRGQPTARARAQAFTKDTESGIVESVWDLWRSVAIGEAREVEVALLRRVHSVNGDLLPQRRPRVVYVTTVLGMLRSLGVTSPQHDALIAKFLAAMAVEGSASEALEHDETVDAARFMYVFSTVWRVAVANCTLSPPASAQVSVSPRSPSAAQQRGDPAGGATIRHHCAGEGSPRGASPSRMQAARAPVPASLEVASSGSRTLAGSARPSSSPTLICSSGEGSEGESHADFESASSSTNSSGSDREENSVAAESDGDFLRTSISDASSSASDSAEKRDAGVCTEELSPVATKPSGRLNPSPEPHQPAKPVNTTPTHPIVTPRAHHCSPFAAASRLCSAAVSHSRRTRSSLRVIPSDSHLLWSTTSRELKKKTKCVPGGLMRECTFKPVINPACKQSPDRSISAAIVQRRKPASSPLPTFQLNAQRFHQARNSPVWCTKQSLHESGANQDNATAVSQAAVVKTAVRRMIAARWQWLRSQAPTPSLSKTSQLSMPAQHSAVRARVAHPRKPLLYVDVDLPQGGQDRLALYAGDDVEDVAQRFSILHGLSSSLCQRLATALTTELRALSLAIAT</sequence>
<name>A0A836G5G9_LEIEN</name>